<sequence>MPLPERMKPASVSRKKITQLASQAQQILAKMDAGTDPQESELTMMIADWNAQVTHPYGYSDFRDFSSSMDASDFTRIAINPIKFYADFSWDELVQTINFICNAEGKDAEQHFAISLLEKNFDANPSDLIYWPDEWFRNPDMMAIDLSPEQIGGYLMARSGRHLADAPEIELIYPLPDSETD</sequence>
<evidence type="ECO:0000313" key="1">
    <source>
        <dbReference type="EMBL" id="VXB85166.1"/>
    </source>
</evidence>
<proteinExistence type="predicted"/>
<protein>
    <submittedName>
        <fullName evidence="1">Uncharacterized protein</fullName>
    </submittedName>
</protein>
<accession>A0AAX3J677</accession>
<organism evidence="1 2">
    <name type="scientific">Pantoea brenneri</name>
    <dbReference type="NCBI Taxonomy" id="472694"/>
    <lineage>
        <taxon>Bacteria</taxon>
        <taxon>Pseudomonadati</taxon>
        <taxon>Pseudomonadota</taxon>
        <taxon>Gammaproteobacteria</taxon>
        <taxon>Enterobacterales</taxon>
        <taxon>Erwiniaceae</taxon>
        <taxon>Pantoea</taxon>
    </lineage>
</organism>
<comment type="caution">
    <text evidence="1">The sequence shown here is derived from an EMBL/GenBank/DDBJ whole genome shotgun (WGS) entry which is preliminary data.</text>
</comment>
<dbReference type="AlphaFoldDB" id="A0AAX3J677"/>
<dbReference type="RefSeq" id="WP_159223613.1">
    <property type="nucleotide sequence ID" value="NZ_JAOCKV010000052.1"/>
</dbReference>
<evidence type="ECO:0000313" key="2">
    <source>
        <dbReference type="Proteomes" id="UP000433737"/>
    </source>
</evidence>
<name>A0AAX3J677_9GAMM</name>
<reference evidence="1 2" key="1">
    <citation type="submission" date="2019-10" db="EMBL/GenBank/DDBJ databases">
        <authorList>
            <person name="Karimi E."/>
        </authorList>
    </citation>
    <scope>NUCLEOTIDE SEQUENCE [LARGE SCALE GENOMIC DNA]</scope>
    <source>
        <strain evidence="1">Pantoea sp. 111</strain>
    </source>
</reference>
<dbReference type="EMBL" id="CABWMH010000011">
    <property type="protein sequence ID" value="VXB85166.1"/>
    <property type="molecule type" value="Genomic_DNA"/>
</dbReference>
<gene>
    <name evidence="1" type="ORF">PANT111_190002</name>
</gene>
<dbReference type="Proteomes" id="UP000433737">
    <property type="component" value="Unassembled WGS sequence"/>
</dbReference>